<dbReference type="EMBL" id="SMRT01000005">
    <property type="protein sequence ID" value="TDF97526.1"/>
    <property type="molecule type" value="Genomic_DNA"/>
</dbReference>
<evidence type="ECO:0000313" key="2">
    <source>
        <dbReference type="Proteomes" id="UP000295636"/>
    </source>
</evidence>
<evidence type="ECO:0000313" key="1">
    <source>
        <dbReference type="EMBL" id="TDF97526.1"/>
    </source>
</evidence>
<comment type="caution">
    <text evidence="1">The sequence shown here is derived from an EMBL/GenBank/DDBJ whole genome shotgun (WGS) entry which is preliminary data.</text>
</comment>
<sequence>MGKLIRFLLMLALAAALLAGGLYLYAQPQQTLDLNYSDLSIKNKLADMIASRKLEVELTEPEVNNLLKKALAKQSSVRGEVEVTGARFTLNGSEWIADVNLLYQKRWQIGAELMFAVSWQEPYVTVVHTGTRIRQAGIPSEWFRLKPLQVPLNDYMPKLAGVKSIDFLEHGVRLKLGIMLH</sequence>
<reference evidence="1 2" key="1">
    <citation type="submission" date="2019-03" db="EMBL/GenBank/DDBJ databases">
        <title>This is whole genome sequence of Paenibacillus sp MS74 strain.</title>
        <authorList>
            <person name="Trinh H.N."/>
        </authorList>
    </citation>
    <scope>NUCLEOTIDE SEQUENCE [LARGE SCALE GENOMIC DNA]</scope>
    <source>
        <strain evidence="1 2">MS74</strain>
    </source>
</reference>
<name>A0A4R5KPL9_9BACL</name>
<protein>
    <recommendedName>
        <fullName evidence="3">DUF2140 family protein</fullName>
    </recommendedName>
</protein>
<dbReference type="AlphaFoldDB" id="A0A4R5KPL9"/>
<dbReference type="RefSeq" id="WP_133228651.1">
    <property type="nucleotide sequence ID" value="NZ_SMRT01000005.1"/>
</dbReference>
<accession>A0A4R5KPL9</accession>
<organism evidence="1 2">
    <name type="scientific">Paenibacillus piri</name>
    <dbReference type="NCBI Taxonomy" id="2547395"/>
    <lineage>
        <taxon>Bacteria</taxon>
        <taxon>Bacillati</taxon>
        <taxon>Bacillota</taxon>
        <taxon>Bacilli</taxon>
        <taxon>Bacillales</taxon>
        <taxon>Paenibacillaceae</taxon>
        <taxon>Paenibacillus</taxon>
    </lineage>
</organism>
<dbReference type="OrthoDB" id="2664080at2"/>
<proteinExistence type="predicted"/>
<keyword evidence="2" id="KW-1185">Reference proteome</keyword>
<evidence type="ECO:0008006" key="3">
    <source>
        <dbReference type="Google" id="ProtNLM"/>
    </source>
</evidence>
<gene>
    <name evidence="1" type="ORF">E1757_12975</name>
</gene>
<dbReference type="Proteomes" id="UP000295636">
    <property type="component" value="Unassembled WGS sequence"/>
</dbReference>